<dbReference type="InterPro" id="IPR024176">
    <property type="entry name" value="Citrate_synthase_bac-typ"/>
</dbReference>
<proteinExistence type="inferred from homology"/>
<accession>A0ABS9Q357</accession>
<keyword evidence="4 7" id="KW-0808">Transferase</keyword>
<dbReference type="SUPFAM" id="SSF48256">
    <property type="entry name" value="Citrate synthase"/>
    <property type="match status" value="1"/>
</dbReference>
<dbReference type="PANTHER" id="PTHR42871:SF1">
    <property type="entry name" value="CITRATE SYNTHASE"/>
    <property type="match status" value="1"/>
</dbReference>
<dbReference type="InterPro" id="IPR016142">
    <property type="entry name" value="Citrate_synth-like_lrg_a-sub"/>
</dbReference>
<evidence type="ECO:0000256" key="5">
    <source>
        <dbReference type="ARBA" id="ARBA00049288"/>
    </source>
</evidence>
<dbReference type="InterPro" id="IPR036969">
    <property type="entry name" value="Citrate_synthase_sf"/>
</dbReference>
<dbReference type="CDD" id="cd06114">
    <property type="entry name" value="EcCS_like"/>
    <property type="match status" value="1"/>
</dbReference>
<dbReference type="NCBIfam" id="NF004126">
    <property type="entry name" value="PRK05614.1"/>
    <property type="match status" value="1"/>
</dbReference>
<gene>
    <name evidence="10" type="ORF">MHL29_10415</name>
</gene>
<dbReference type="EMBL" id="JAKRCV010000031">
    <property type="protein sequence ID" value="MCG7322297.1"/>
    <property type="molecule type" value="Genomic_DNA"/>
</dbReference>
<dbReference type="Gene3D" id="1.10.230.10">
    <property type="entry name" value="Cytochrome P450-Terp, domain 2"/>
    <property type="match status" value="1"/>
</dbReference>
<comment type="similarity">
    <text evidence="2 7 9">Belongs to the citrate synthase family.</text>
</comment>
<dbReference type="PIRSF" id="PIRSF001369">
    <property type="entry name" value="Citrate_synth"/>
    <property type="match status" value="1"/>
</dbReference>
<dbReference type="RefSeq" id="WP_239264463.1">
    <property type="nucleotide sequence ID" value="NZ_JAKRCV010000031.1"/>
</dbReference>
<dbReference type="Gene3D" id="2.20.28.60">
    <property type="match status" value="1"/>
</dbReference>
<evidence type="ECO:0000256" key="4">
    <source>
        <dbReference type="ARBA" id="ARBA00022679"/>
    </source>
</evidence>
<comment type="catalytic activity">
    <reaction evidence="5 8">
        <text>oxaloacetate + acetyl-CoA + H2O = citrate + CoA + H(+)</text>
        <dbReference type="Rhea" id="RHEA:16845"/>
        <dbReference type="ChEBI" id="CHEBI:15377"/>
        <dbReference type="ChEBI" id="CHEBI:15378"/>
        <dbReference type="ChEBI" id="CHEBI:16452"/>
        <dbReference type="ChEBI" id="CHEBI:16947"/>
        <dbReference type="ChEBI" id="CHEBI:57287"/>
        <dbReference type="ChEBI" id="CHEBI:57288"/>
        <dbReference type="EC" id="2.3.3.16"/>
    </reaction>
</comment>
<dbReference type="PROSITE" id="PS00480">
    <property type="entry name" value="CITRATE_SYNTHASE"/>
    <property type="match status" value="1"/>
</dbReference>
<sequence length="429" mass="48084">MSHTARLELDGTSYDLPVVEGTEHELGIDISKLRSETGFITLDDGYGNTGSCKSAITYIDGEQGTLRYRGIPIEELAEKSSFIEAAWLVIFGKLPTQADRDRFAGMLTEHSMLDENMKKHFDGYPTNAHPMAILSAMINTLSAHDPEVWEADDDAGIERAAAVLMSKVRTIAAAAYKSSVGEPIVYPRYDLRYGENFLHMMFSKPYKDYEPTPAVSRALNLFLLLHADHEQNCSTSTVRMVASSEANMFASCSAGVCALWGPLHGGANVAVIDMLQEIKDREIPVAEYVKKVKNKEDGVKLMGFGHRVYRNFDPRSKILRAAADDMLKELQIEDPLLDIAGELAEAALSDDYFVERKLYPNVDFYSGIILRAMGLPTNMFTVMFAIGRMPGWIANWKEIHDDPKGRIYRPRQIYTGPTDQHWIPRDQRS</sequence>
<dbReference type="PANTHER" id="PTHR42871">
    <property type="entry name" value="CITRATE SYNTHASE"/>
    <property type="match status" value="1"/>
</dbReference>
<dbReference type="NCBIfam" id="TIGR01798">
    <property type="entry name" value="cit_synth_I"/>
    <property type="match status" value="1"/>
</dbReference>
<keyword evidence="3 8" id="KW-0816">Tricarboxylic acid cycle</keyword>
<comment type="caution">
    <text evidence="10">The sequence shown here is derived from an EMBL/GenBank/DDBJ whole genome shotgun (WGS) entry which is preliminary data.</text>
</comment>
<dbReference type="Pfam" id="PF00285">
    <property type="entry name" value="Citrate_synt"/>
    <property type="match status" value="1"/>
</dbReference>
<dbReference type="GO" id="GO:0036440">
    <property type="term" value="F:citrate synthase activity"/>
    <property type="evidence" value="ECO:0007669"/>
    <property type="project" value="UniProtKB-EC"/>
</dbReference>
<evidence type="ECO:0000313" key="10">
    <source>
        <dbReference type="EMBL" id="MCG7322297.1"/>
    </source>
</evidence>
<evidence type="ECO:0000256" key="1">
    <source>
        <dbReference type="ARBA" id="ARBA00004751"/>
    </source>
</evidence>
<evidence type="ECO:0000256" key="2">
    <source>
        <dbReference type="ARBA" id="ARBA00010566"/>
    </source>
</evidence>
<dbReference type="Gene3D" id="1.10.580.10">
    <property type="entry name" value="Citrate Synthase, domain 1"/>
    <property type="match status" value="1"/>
</dbReference>
<evidence type="ECO:0000256" key="6">
    <source>
        <dbReference type="NCBIfam" id="TIGR01798"/>
    </source>
</evidence>
<keyword evidence="10" id="KW-0012">Acyltransferase</keyword>
<reference evidence="10 11" key="1">
    <citation type="submission" date="2022-02" db="EMBL/GenBank/DDBJ databases">
        <title>Uncovering new skin microbiome diversity through culturing and metagenomics.</title>
        <authorList>
            <person name="Conlan S."/>
            <person name="Deming C."/>
            <person name="Nisc Comparative Sequencing Program N."/>
            <person name="Segre J.A."/>
        </authorList>
    </citation>
    <scope>NUCLEOTIDE SEQUENCE [LARGE SCALE GENOMIC DNA]</scope>
    <source>
        <strain evidence="10 11">ACRQZ</strain>
    </source>
</reference>
<evidence type="ECO:0000256" key="7">
    <source>
        <dbReference type="PIRNR" id="PIRNR001369"/>
    </source>
</evidence>
<comment type="pathway">
    <text evidence="1 8">Carbohydrate metabolism; tricarboxylic acid cycle; isocitrate from oxaloacetate: step 1/2.</text>
</comment>
<dbReference type="InterPro" id="IPR019810">
    <property type="entry name" value="Citrate_synthase_AS"/>
</dbReference>
<dbReference type="Proteomes" id="UP001521931">
    <property type="component" value="Unassembled WGS sequence"/>
</dbReference>
<name>A0ABS9Q357_9MICO</name>
<dbReference type="InterPro" id="IPR010953">
    <property type="entry name" value="Citrate_synthase_typ-I"/>
</dbReference>
<organism evidence="10 11">
    <name type="scientific">Arsenicicoccus bolidensis</name>
    <dbReference type="NCBI Taxonomy" id="229480"/>
    <lineage>
        <taxon>Bacteria</taxon>
        <taxon>Bacillati</taxon>
        <taxon>Actinomycetota</taxon>
        <taxon>Actinomycetes</taxon>
        <taxon>Micrococcales</taxon>
        <taxon>Intrasporangiaceae</taxon>
        <taxon>Arsenicicoccus</taxon>
    </lineage>
</organism>
<evidence type="ECO:0000256" key="9">
    <source>
        <dbReference type="RuleBase" id="RU003406"/>
    </source>
</evidence>
<dbReference type="InterPro" id="IPR002020">
    <property type="entry name" value="Citrate_synthase"/>
</dbReference>
<evidence type="ECO:0000313" key="11">
    <source>
        <dbReference type="Proteomes" id="UP001521931"/>
    </source>
</evidence>
<evidence type="ECO:0000256" key="8">
    <source>
        <dbReference type="RuleBase" id="RU003370"/>
    </source>
</evidence>
<evidence type="ECO:0000256" key="3">
    <source>
        <dbReference type="ARBA" id="ARBA00022532"/>
    </source>
</evidence>
<protein>
    <recommendedName>
        <fullName evidence="6 7">Citrate synthase</fullName>
    </recommendedName>
</protein>
<keyword evidence="11" id="KW-1185">Reference proteome</keyword>
<dbReference type="InterPro" id="IPR016143">
    <property type="entry name" value="Citrate_synth-like_sm_a-sub"/>
</dbReference>
<dbReference type="PRINTS" id="PR00143">
    <property type="entry name" value="CITRTSNTHASE"/>
</dbReference>